<dbReference type="InterPro" id="IPR036821">
    <property type="entry name" value="Peptide_deformylase_sf"/>
</dbReference>
<evidence type="ECO:0000256" key="2">
    <source>
        <dbReference type="ARBA" id="ARBA00022723"/>
    </source>
</evidence>
<dbReference type="EC" id="3.5.1.88" evidence="5"/>
<dbReference type="PRINTS" id="PR01576">
    <property type="entry name" value="PDEFORMYLASE"/>
</dbReference>
<dbReference type="Proteomes" id="UP000176952">
    <property type="component" value="Unassembled WGS sequence"/>
</dbReference>
<reference evidence="6 7" key="1">
    <citation type="journal article" date="2016" name="Nat. Commun.">
        <title>Thousands of microbial genomes shed light on interconnected biogeochemical processes in an aquifer system.</title>
        <authorList>
            <person name="Anantharaman K."/>
            <person name="Brown C.T."/>
            <person name="Hug L.A."/>
            <person name="Sharon I."/>
            <person name="Castelle C.J."/>
            <person name="Probst A.J."/>
            <person name="Thomas B.C."/>
            <person name="Singh A."/>
            <person name="Wilkins M.J."/>
            <person name="Karaoz U."/>
            <person name="Brodie E.L."/>
            <person name="Williams K.H."/>
            <person name="Hubbard S.S."/>
            <person name="Banfield J.F."/>
        </authorList>
    </citation>
    <scope>NUCLEOTIDE SEQUENCE [LARGE SCALE GENOMIC DNA]</scope>
</reference>
<evidence type="ECO:0000256" key="5">
    <source>
        <dbReference type="HAMAP-Rule" id="MF_00163"/>
    </source>
</evidence>
<dbReference type="Pfam" id="PF01327">
    <property type="entry name" value="Pep_deformylase"/>
    <property type="match status" value="1"/>
</dbReference>
<dbReference type="PIRSF" id="PIRSF004749">
    <property type="entry name" value="Pep_def"/>
    <property type="match status" value="1"/>
</dbReference>
<comment type="function">
    <text evidence="5">Removes the formyl group from the N-terminal Met of newly synthesized proteins. Requires at least a dipeptide for an efficient rate of reaction. N-terminal L-methionine is a prerequisite for activity but the enzyme has broad specificity at other positions.</text>
</comment>
<comment type="similarity">
    <text evidence="1 5">Belongs to the polypeptide deformylase family.</text>
</comment>
<organism evidence="6 7">
    <name type="scientific">Candidatus Kerfeldbacteria bacterium RIFCSPHIGHO2_12_FULL_48_17</name>
    <dbReference type="NCBI Taxonomy" id="1798542"/>
    <lineage>
        <taxon>Bacteria</taxon>
        <taxon>Candidatus Kerfeldiibacteriota</taxon>
    </lineage>
</organism>
<sequence>MSDAKSGIVFVGNPVLRQKARLVKNIKAAQPLIRAMVKKLRAIQGAGLAAPQIGKSLRLFVVEVRRNDLFPHRSESGLFVVINPRIVRRSGTAQRGWEACFSIPGYIGEVLRHETITLEYTDAVGTKVTKKFSGYLARVMQHEYDHIEGHVYVDRMTDMHTFSTVENWGMFHLDA</sequence>
<accession>A0A1G2AY53</accession>
<keyword evidence="3 5" id="KW-0378">Hydrolase</keyword>
<proteinExistence type="inferred from homology"/>
<dbReference type="PANTHER" id="PTHR10458">
    <property type="entry name" value="PEPTIDE DEFORMYLASE"/>
    <property type="match status" value="1"/>
</dbReference>
<dbReference type="STRING" id="1798542.A3F54_02045"/>
<comment type="cofactor">
    <cofactor evidence="5">
        <name>Fe(2+)</name>
        <dbReference type="ChEBI" id="CHEBI:29033"/>
    </cofactor>
    <text evidence="5">Binds 1 Fe(2+) ion.</text>
</comment>
<dbReference type="HAMAP" id="MF_00163">
    <property type="entry name" value="Pep_deformylase"/>
    <property type="match status" value="1"/>
</dbReference>
<evidence type="ECO:0000256" key="4">
    <source>
        <dbReference type="ARBA" id="ARBA00022917"/>
    </source>
</evidence>
<keyword evidence="5" id="KW-0408">Iron</keyword>
<comment type="caution">
    <text evidence="6">The sequence shown here is derived from an EMBL/GenBank/DDBJ whole genome shotgun (WGS) entry which is preliminary data.</text>
</comment>
<gene>
    <name evidence="5" type="primary">def</name>
    <name evidence="6" type="ORF">A3F54_02045</name>
</gene>
<dbReference type="GO" id="GO:0042586">
    <property type="term" value="F:peptide deformylase activity"/>
    <property type="evidence" value="ECO:0007669"/>
    <property type="project" value="UniProtKB-UniRule"/>
</dbReference>
<dbReference type="AlphaFoldDB" id="A0A1G2AY53"/>
<evidence type="ECO:0000256" key="1">
    <source>
        <dbReference type="ARBA" id="ARBA00010759"/>
    </source>
</evidence>
<name>A0A1G2AY53_9BACT</name>
<feature type="binding site" evidence="5">
    <location>
        <position position="146"/>
    </location>
    <ligand>
        <name>Fe cation</name>
        <dbReference type="ChEBI" id="CHEBI:24875"/>
    </ligand>
</feature>
<feature type="binding site" evidence="5">
    <location>
        <position position="142"/>
    </location>
    <ligand>
        <name>Fe cation</name>
        <dbReference type="ChEBI" id="CHEBI:24875"/>
    </ligand>
</feature>
<dbReference type="FunFam" id="3.90.45.10:FF:000003">
    <property type="entry name" value="Peptide deformylase"/>
    <property type="match status" value="1"/>
</dbReference>
<dbReference type="SUPFAM" id="SSF56420">
    <property type="entry name" value="Peptide deformylase"/>
    <property type="match status" value="1"/>
</dbReference>
<dbReference type="GO" id="GO:0006412">
    <property type="term" value="P:translation"/>
    <property type="evidence" value="ECO:0007669"/>
    <property type="project" value="UniProtKB-UniRule"/>
</dbReference>
<dbReference type="NCBIfam" id="TIGR00079">
    <property type="entry name" value="pept_deformyl"/>
    <property type="match status" value="1"/>
</dbReference>
<protein>
    <recommendedName>
        <fullName evidence="5">Peptide deformylase</fullName>
        <shortName evidence="5">PDF</shortName>
        <ecNumber evidence="5">3.5.1.88</ecNumber>
    </recommendedName>
    <alternativeName>
        <fullName evidence="5">Polypeptide deformylase</fullName>
    </alternativeName>
</protein>
<dbReference type="Gene3D" id="3.90.45.10">
    <property type="entry name" value="Peptide deformylase"/>
    <property type="match status" value="1"/>
</dbReference>
<dbReference type="CDD" id="cd00487">
    <property type="entry name" value="Pep_deformylase"/>
    <property type="match status" value="1"/>
</dbReference>
<evidence type="ECO:0000313" key="6">
    <source>
        <dbReference type="EMBL" id="OGY81436.1"/>
    </source>
</evidence>
<evidence type="ECO:0000256" key="3">
    <source>
        <dbReference type="ARBA" id="ARBA00022801"/>
    </source>
</evidence>
<dbReference type="NCBIfam" id="NF001159">
    <property type="entry name" value="PRK00150.1-3"/>
    <property type="match status" value="1"/>
</dbReference>
<dbReference type="InterPro" id="IPR023635">
    <property type="entry name" value="Peptide_deformylase"/>
</dbReference>
<evidence type="ECO:0000313" key="7">
    <source>
        <dbReference type="Proteomes" id="UP000176952"/>
    </source>
</evidence>
<keyword evidence="2 5" id="KW-0479">Metal-binding</keyword>
<feature type="active site" evidence="5">
    <location>
        <position position="143"/>
    </location>
</feature>
<keyword evidence="4 5" id="KW-0648">Protein biosynthesis</keyword>
<dbReference type="GO" id="GO:0046872">
    <property type="term" value="F:metal ion binding"/>
    <property type="evidence" value="ECO:0007669"/>
    <property type="project" value="UniProtKB-KW"/>
</dbReference>
<comment type="catalytic activity">
    <reaction evidence="5">
        <text>N-terminal N-formyl-L-methionyl-[peptide] + H2O = N-terminal L-methionyl-[peptide] + formate</text>
        <dbReference type="Rhea" id="RHEA:24420"/>
        <dbReference type="Rhea" id="RHEA-COMP:10639"/>
        <dbReference type="Rhea" id="RHEA-COMP:10640"/>
        <dbReference type="ChEBI" id="CHEBI:15377"/>
        <dbReference type="ChEBI" id="CHEBI:15740"/>
        <dbReference type="ChEBI" id="CHEBI:49298"/>
        <dbReference type="ChEBI" id="CHEBI:64731"/>
        <dbReference type="EC" id="3.5.1.88"/>
    </reaction>
</comment>
<dbReference type="PANTHER" id="PTHR10458:SF2">
    <property type="entry name" value="PEPTIDE DEFORMYLASE, MITOCHONDRIAL"/>
    <property type="match status" value="1"/>
</dbReference>
<dbReference type="EMBL" id="MHKD01000044">
    <property type="protein sequence ID" value="OGY81436.1"/>
    <property type="molecule type" value="Genomic_DNA"/>
</dbReference>
<feature type="binding site" evidence="5">
    <location>
        <position position="100"/>
    </location>
    <ligand>
        <name>Fe cation</name>
        <dbReference type="ChEBI" id="CHEBI:24875"/>
    </ligand>
</feature>